<dbReference type="Proteomes" id="UP001064489">
    <property type="component" value="Chromosome 4"/>
</dbReference>
<evidence type="ECO:0000256" key="1">
    <source>
        <dbReference type="SAM" id="MobiDB-lite"/>
    </source>
</evidence>
<dbReference type="EMBL" id="JAJSOW010000101">
    <property type="protein sequence ID" value="KAI9180331.1"/>
    <property type="molecule type" value="Genomic_DNA"/>
</dbReference>
<organism evidence="2 3">
    <name type="scientific">Acer negundo</name>
    <name type="common">Box elder</name>
    <dbReference type="NCBI Taxonomy" id="4023"/>
    <lineage>
        <taxon>Eukaryota</taxon>
        <taxon>Viridiplantae</taxon>
        <taxon>Streptophyta</taxon>
        <taxon>Embryophyta</taxon>
        <taxon>Tracheophyta</taxon>
        <taxon>Spermatophyta</taxon>
        <taxon>Magnoliopsida</taxon>
        <taxon>eudicotyledons</taxon>
        <taxon>Gunneridae</taxon>
        <taxon>Pentapetalae</taxon>
        <taxon>rosids</taxon>
        <taxon>malvids</taxon>
        <taxon>Sapindales</taxon>
        <taxon>Sapindaceae</taxon>
        <taxon>Hippocastanoideae</taxon>
        <taxon>Acereae</taxon>
        <taxon>Acer</taxon>
    </lineage>
</organism>
<name>A0AAD5IX96_ACENE</name>
<accession>A0AAD5IX96</accession>
<reference evidence="2" key="2">
    <citation type="submission" date="2023-02" db="EMBL/GenBank/DDBJ databases">
        <authorList>
            <person name="Swenson N.G."/>
            <person name="Wegrzyn J.L."/>
            <person name="Mcevoy S.L."/>
        </authorList>
    </citation>
    <scope>NUCLEOTIDE SEQUENCE</scope>
    <source>
        <strain evidence="2">91603</strain>
        <tissue evidence="2">Leaf</tissue>
    </source>
</reference>
<feature type="region of interest" description="Disordered" evidence="1">
    <location>
        <begin position="88"/>
        <end position="111"/>
    </location>
</feature>
<reference evidence="2" key="1">
    <citation type="journal article" date="2022" name="Plant J.">
        <title>Strategies of tolerance reflected in two North American maple genomes.</title>
        <authorList>
            <person name="McEvoy S.L."/>
            <person name="Sezen U.U."/>
            <person name="Trouern-Trend A."/>
            <person name="McMahon S.M."/>
            <person name="Schaberg P.G."/>
            <person name="Yang J."/>
            <person name="Wegrzyn J.L."/>
            <person name="Swenson N.G."/>
        </authorList>
    </citation>
    <scope>NUCLEOTIDE SEQUENCE</scope>
    <source>
        <strain evidence="2">91603</strain>
    </source>
</reference>
<comment type="caution">
    <text evidence="2">The sequence shown here is derived from an EMBL/GenBank/DDBJ whole genome shotgun (WGS) entry which is preliminary data.</text>
</comment>
<evidence type="ECO:0000313" key="3">
    <source>
        <dbReference type="Proteomes" id="UP001064489"/>
    </source>
</evidence>
<evidence type="ECO:0000313" key="2">
    <source>
        <dbReference type="EMBL" id="KAI9180331.1"/>
    </source>
</evidence>
<protein>
    <submittedName>
        <fullName evidence="2">Uncharacterized protein</fullName>
    </submittedName>
</protein>
<sequence>MDIEVPNDSNMVFRGNRAKEISKNLCCLTVAWVSPGRSNRGRRHLVFVASGCPWCIELPIGCVVCVLNCYRNFVISVKRHSFLSVHMARRKQTTRTTEEGDSSTSSRPRRGMPLCVRNPDFQSQLAKWVKEKGQPLDIGVLIKMEIHKCGKDESKKEAMGFPSLITHFCIQASIDLSAEEKKEPPVDIRINQWYSFYPSRGMRRLERSREPGQRLRVQSQRLGMLKVLRRMPM</sequence>
<gene>
    <name evidence="2" type="ORF">LWI28_003636</name>
</gene>
<dbReference type="AlphaFoldDB" id="A0AAD5IX96"/>
<keyword evidence="3" id="KW-1185">Reference proteome</keyword>
<proteinExistence type="predicted"/>